<dbReference type="InterPro" id="IPR019557">
    <property type="entry name" value="AminoTfrase-like_pln_mobile"/>
</dbReference>
<keyword evidence="3" id="KW-1185">Reference proteome</keyword>
<evidence type="ECO:0000259" key="1">
    <source>
        <dbReference type="Pfam" id="PF10536"/>
    </source>
</evidence>
<proteinExistence type="predicted"/>
<dbReference type="PANTHER" id="PTHR46033:SF67">
    <property type="entry name" value="AMINOTRANSFERASE-LIKE, PLANT MOBILE DOMAIN FAMILY PROTEIN"/>
    <property type="match status" value="1"/>
</dbReference>
<name>A0AAV1RRF0_9ROSI</name>
<dbReference type="AlphaFoldDB" id="A0AAV1RRF0"/>
<accession>A0AAV1RRF0</accession>
<dbReference type="Proteomes" id="UP001314170">
    <property type="component" value="Unassembled WGS sequence"/>
</dbReference>
<evidence type="ECO:0000313" key="2">
    <source>
        <dbReference type="EMBL" id="CAK7338440.1"/>
    </source>
</evidence>
<organism evidence="2 3">
    <name type="scientific">Dovyalis caffra</name>
    <dbReference type="NCBI Taxonomy" id="77055"/>
    <lineage>
        <taxon>Eukaryota</taxon>
        <taxon>Viridiplantae</taxon>
        <taxon>Streptophyta</taxon>
        <taxon>Embryophyta</taxon>
        <taxon>Tracheophyta</taxon>
        <taxon>Spermatophyta</taxon>
        <taxon>Magnoliopsida</taxon>
        <taxon>eudicotyledons</taxon>
        <taxon>Gunneridae</taxon>
        <taxon>Pentapetalae</taxon>
        <taxon>rosids</taxon>
        <taxon>fabids</taxon>
        <taxon>Malpighiales</taxon>
        <taxon>Salicaceae</taxon>
        <taxon>Flacourtieae</taxon>
        <taxon>Dovyalis</taxon>
    </lineage>
</organism>
<reference evidence="2 3" key="1">
    <citation type="submission" date="2024-01" db="EMBL/GenBank/DDBJ databases">
        <authorList>
            <person name="Waweru B."/>
        </authorList>
    </citation>
    <scope>NUCLEOTIDE SEQUENCE [LARGE SCALE GENOMIC DNA]</scope>
</reference>
<feature type="domain" description="Aminotransferase-like plant mobile" evidence="1">
    <location>
        <begin position="100"/>
        <end position="175"/>
    </location>
</feature>
<dbReference type="Pfam" id="PF10536">
    <property type="entry name" value="PMD"/>
    <property type="match status" value="1"/>
</dbReference>
<comment type="caution">
    <text evidence="2">The sequence shown here is derived from an EMBL/GenBank/DDBJ whole genome shotgun (WGS) entry which is preliminary data.</text>
</comment>
<gene>
    <name evidence="2" type="ORF">DCAF_LOCUS13487</name>
</gene>
<dbReference type="InterPro" id="IPR044824">
    <property type="entry name" value="MAIN-like"/>
</dbReference>
<dbReference type="PANTHER" id="PTHR46033">
    <property type="entry name" value="PROTEIN MAIN-LIKE 2"/>
    <property type="match status" value="1"/>
</dbReference>
<dbReference type="GO" id="GO:0010073">
    <property type="term" value="P:meristem maintenance"/>
    <property type="evidence" value="ECO:0007669"/>
    <property type="project" value="InterPro"/>
</dbReference>
<evidence type="ECO:0000313" key="3">
    <source>
        <dbReference type="Proteomes" id="UP001314170"/>
    </source>
</evidence>
<sequence length="176" mass="20193">MEKPKETIVEERKELMVSLTSNAKPTPRTTHFLKPSITSSIGKNTPNHPSHFNYFLPSTFEPKNRPFKIAFHGWRCPQNKWKEWLDKMAALHESTWKKAGIYEAVLSSIYQIRRNDDLLLGLAEKWCSETNTFIFPLGEAMIALEAMLVAGYSVLGSPVFTPLETRELKAAERKLR</sequence>
<dbReference type="EMBL" id="CAWUPB010001116">
    <property type="protein sequence ID" value="CAK7338440.1"/>
    <property type="molecule type" value="Genomic_DNA"/>
</dbReference>
<protein>
    <recommendedName>
        <fullName evidence="1">Aminotransferase-like plant mobile domain-containing protein</fullName>
    </recommendedName>
</protein>